<dbReference type="PANTHER" id="PTHR31286">
    <property type="entry name" value="GLYCINE-RICH CELL WALL STRUCTURAL PROTEIN 1.8-LIKE"/>
    <property type="match status" value="1"/>
</dbReference>
<sequence length="301" mass="33975">MLTRGRSEEKDLPEWIEEEDEAEVEPGDIIVGSVDRIPSLDLSPTFQQRLEKRWEKAVFVKLLGKNISYRALTSKISSLWKLKGHFKVIDLENKFFVVRFDKKEDYIHCLVRGPWSVFNSALCVFPWRPDFCASSGKVEKAMVWVRFPELPLHTYHTSILNTLGDLVSESIRIDHATREYQRGRFAKIAVEVDLTKPLKETILFKGKAQKVIYEGIPTICYNFGKADHSMAMCPLSALAPNPGGPSTSIPETVPKKGSPVGGIAHSNNVCPGEGEWMTVPVRPHRPNHSKLPPHHATPVRE</sequence>
<comment type="caution">
    <text evidence="3">The sequence shown here is derived from an EMBL/GenBank/DDBJ whole genome shotgun (WGS) entry which is preliminary data.</text>
</comment>
<evidence type="ECO:0000256" key="1">
    <source>
        <dbReference type="SAM" id="MobiDB-lite"/>
    </source>
</evidence>
<gene>
    <name evidence="3" type="ORF">Tsubulata_044327</name>
</gene>
<dbReference type="AlphaFoldDB" id="A0A9Q0G256"/>
<feature type="region of interest" description="Disordered" evidence="1">
    <location>
        <begin position="282"/>
        <end position="301"/>
    </location>
</feature>
<dbReference type="InterPro" id="IPR025558">
    <property type="entry name" value="DUF4283"/>
</dbReference>
<organism evidence="3 4">
    <name type="scientific">Turnera subulata</name>
    <dbReference type="NCBI Taxonomy" id="218843"/>
    <lineage>
        <taxon>Eukaryota</taxon>
        <taxon>Viridiplantae</taxon>
        <taxon>Streptophyta</taxon>
        <taxon>Embryophyta</taxon>
        <taxon>Tracheophyta</taxon>
        <taxon>Spermatophyta</taxon>
        <taxon>Magnoliopsida</taxon>
        <taxon>eudicotyledons</taxon>
        <taxon>Gunneridae</taxon>
        <taxon>Pentapetalae</taxon>
        <taxon>rosids</taxon>
        <taxon>fabids</taxon>
        <taxon>Malpighiales</taxon>
        <taxon>Passifloraceae</taxon>
        <taxon>Turnera</taxon>
    </lineage>
</organism>
<dbReference type="PANTHER" id="PTHR31286:SF99">
    <property type="entry name" value="DUF4283 DOMAIN-CONTAINING PROTEIN"/>
    <property type="match status" value="1"/>
</dbReference>
<evidence type="ECO:0000313" key="3">
    <source>
        <dbReference type="EMBL" id="KAJ4842005.1"/>
    </source>
</evidence>
<feature type="domain" description="DUF4283" evidence="2">
    <location>
        <begin position="51"/>
        <end position="133"/>
    </location>
</feature>
<evidence type="ECO:0000313" key="4">
    <source>
        <dbReference type="Proteomes" id="UP001141552"/>
    </source>
</evidence>
<dbReference type="OrthoDB" id="1461560at2759"/>
<reference evidence="3" key="1">
    <citation type="submission" date="2022-02" db="EMBL/GenBank/DDBJ databases">
        <authorList>
            <person name="Henning P.M."/>
            <person name="McCubbin A.G."/>
            <person name="Shore J.S."/>
        </authorList>
    </citation>
    <scope>NUCLEOTIDE SEQUENCE</scope>
    <source>
        <strain evidence="3">F60SS</strain>
        <tissue evidence="3">Leaves</tissue>
    </source>
</reference>
<evidence type="ECO:0000259" key="2">
    <source>
        <dbReference type="Pfam" id="PF14111"/>
    </source>
</evidence>
<keyword evidence="4" id="KW-1185">Reference proteome</keyword>
<feature type="compositionally biased region" description="Basic residues" evidence="1">
    <location>
        <begin position="282"/>
        <end position="293"/>
    </location>
</feature>
<protein>
    <recommendedName>
        <fullName evidence="2">DUF4283 domain-containing protein</fullName>
    </recommendedName>
</protein>
<accession>A0A9Q0G256</accession>
<dbReference type="Proteomes" id="UP001141552">
    <property type="component" value="Unassembled WGS sequence"/>
</dbReference>
<dbReference type="InterPro" id="IPR040256">
    <property type="entry name" value="At4g02000-like"/>
</dbReference>
<dbReference type="Pfam" id="PF14111">
    <property type="entry name" value="DUF4283"/>
    <property type="match status" value="1"/>
</dbReference>
<proteinExistence type="predicted"/>
<dbReference type="EMBL" id="JAKUCV010002620">
    <property type="protein sequence ID" value="KAJ4842005.1"/>
    <property type="molecule type" value="Genomic_DNA"/>
</dbReference>
<name>A0A9Q0G256_9ROSI</name>
<reference evidence="3" key="2">
    <citation type="journal article" date="2023" name="Plants (Basel)">
        <title>Annotation of the Turnera subulata (Passifloraceae) Draft Genome Reveals the S-Locus Evolved after the Divergence of Turneroideae from Passifloroideae in a Stepwise Manner.</title>
        <authorList>
            <person name="Henning P.M."/>
            <person name="Roalson E.H."/>
            <person name="Mir W."/>
            <person name="McCubbin A.G."/>
            <person name="Shore J.S."/>
        </authorList>
    </citation>
    <scope>NUCLEOTIDE SEQUENCE</scope>
    <source>
        <strain evidence="3">F60SS</strain>
    </source>
</reference>